<accession>A0A433DJ55</accession>
<dbReference type="InterPro" id="IPR019786">
    <property type="entry name" value="Zinc_finger_PHD-type_CS"/>
</dbReference>
<keyword evidence="1" id="KW-0479">Metal-binding</keyword>
<feature type="compositionally biased region" description="Low complexity" evidence="4">
    <location>
        <begin position="727"/>
        <end position="745"/>
    </location>
</feature>
<dbReference type="AlphaFoldDB" id="A0A433DJ55"/>
<dbReference type="Proteomes" id="UP000268093">
    <property type="component" value="Unassembled WGS sequence"/>
</dbReference>
<feature type="compositionally biased region" description="Acidic residues" evidence="4">
    <location>
        <begin position="176"/>
        <end position="185"/>
    </location>
</feature>
<evidence type="ECO:0000313" key="6">
    <source>
        <dbReference type="EMBL" id="RUP50835.1"/>
    </source>
</evidence>
<dbReference type="Pfam" id="PF20826">
    <property type="entry name" value="PHD_5"/>
    <property type="match status" value="1"/>
</dbReference>
<feature type="region of interest" description="Disordered" evidence="4">
    <location>
        <begin position="709"/>
        <end position="852"/>
    </location>
</feature>
<feature type="region of interest" description="Disordered" evidence="4">
    <location>
        <begin position="482"/>
        <end position="513"/>
    </location>
</feature>
<keyword evidence="7" id="KW-1185">Reference proteome</keyword>
<feature type="compositionally biased region" description="Acidic residues" evidence="4">
    <location>
        <begin position="31"/>
        <end position="40"/>
    </location>
</feature>
<comment type="caution">
    <text evidence="6">The sequence shown here is derived from an EMBL/GenBank/DDBJ whole genome shotgun (WGS) entry which is preliminary data.</text>
</comment>
<evidence type="ECO:0000259" key="5">
    <source>
        <dbReference type="SMART" id="SM00249"/>
    </source>
</evidence>
<proteinExistence type="predicted"/>
<feature type="compositionally biased region" description="Basic and acidic residues" evidence="4">
    <location>
        <begin position="430"/>
        <end position="440"/>
    </location>
</feature>
<keyword evidence="2" id="KW-0863">Zinc-finger</keyword>
<dbReference type="PANTHER" id="PTHR47793:SF1">
    <property type="entry name" value="HISTONE DEACETYLASE COMPLEX SUBUNIT CTI6"/>
    <property type="match status" value="1"/>
</dbReference>
<feature type="compositionally biased region" description="Polar residues" evidence="4">
    <location>
        <begin position="373"/>
        <end position="382"/>
    </location>
</feature>
<gene>
    <name evidence="6" type="ORF">BC936DRAFT_137526</name>
</gene>
<organism evidence="6 7">
    <name type="scientific">Jimgerdemannia flammicorona</name>
    <dbReference type="NCBI Taxonomy" id="994334"/>
    <lineage>
        <taxon>Eukaryota</taxon>
        <taxon>Fungi</taxon>
        <taxon>Fungi incertae sedis</taxon>
        <taxon>Mucoromycota</taxon>
        <taxon>Mucoromycotina</taxon>
        <taxon>Endogonomycetes</taxon>
        <taxon>Endogonales</taxon>
        <taxon>Endogonaceae</taxon>
        <taxon>Jimgerdemannia</taxon>
    </lineage>
</organism>
<feature type="region of interest" description="Disordered" evidence="4">
    <location>
        <begin position="94"/>
        <end position="307"/>
    </location>
</feature>
<dbReference type="GO" id="GO:0008270">
    <property type="term" value="F:zinc ion binding"/>
    <property type="evidence" value="ECO:0007669"/>
    <property type="project" value="UniProtKB-KW"/>
</dbReference>
<feature type="region of interest" description="Disordered" evidence="4">
    <location>
        <begin position="325"/>
        <end position="459"/>
    </location>
</feature>
<reference evidence="6 7" key="1">
    <citation type="journal article" date="2018" name="New Phytol.">
        <title>Phylogenomics of Endogonaceae and evolution of mycorrhizas within Mucoromycota.</title>
        <authorList>
            <person name="Chang Y."/>
            <person name="Desiro A."/>
            <person name="Na H."/>
            <person name="Sandor L."/>
            <person name="Lipzen A."/>
            <person name="Clum A."/>
            <person name="Barry K."/>
            <person name="Grigoriev I.V."/>
            <person name="Martin F.M."/>
            <person name="Stajich J.E."/>
            <person name="Smith M.E."/>
            <person name="Bonito G."/>
            <person name="Spatafora J.W."/>
        </authorList>
    </citation>
    <scope>NUCLEOTIDE SEQUENCE [LARGE SCALE GENOMIC DNA]</scope>
    <source>
        <strain evidence="6 7">GMNB39</strain>
    </source>
</reference>
<evidence type="ECO:0000313" key="7">
    <source>
        <dbReference type="Proteomes" id="UP000268093"/>
    </source>
</evidence>
<name>A0A433DJ55_9FUNG</name>
<evidence type="ECO:0000256" key="4">
    <source>
        <dbReference type="SAM" id="MobiDB-lite"/>
    </source>
</evidence>
<feature type="compositionally biased region" description="Polar residues" evidence="4">
    <location>
        <begin position="709"/>
        <end position="726"/>
    </location>
</feature>
<feature type="compositionally biased region" description="Low complexity" evidence="4">
    <location>
        <begin position="404"/>
        <end position="422"/>
    </location>
</feature>
<feature type="compositionally biased region" description="Low complexity" evidence="4">
    <location>
        <begin position="14"/>
        <end position="29"/>
    </location>
</feature>
<feature type="region of interest" description="Disordered" evidence="4">
    <location>
        <begin position="637"/>
        <end position="657"/>
    </location>
</feature>
<dbReference type="InterPro" id="IPR001965">
    <property type="entry name" value="Znf_PHD"/>
</dbReference>
<dbReference type="InterPro" id="IPR011011">
    <property type="entry name" value="Znf_FYVE_PHD"/>
</dbReference>
<evidence type="ECO:0000256" key="1">
    <source>
        <dbReference type="ARBA" id="ARBA00022723"/>
    </source>
</evidence>
<evidence type="ECO:0000256" key="2">
    <source>
        <dbReference type="ARBA" id="ARBA00022771"/>
    </source>
</evidence>
<dbReference type="Gene3D" id="3.30.40.10">
    <property type="entry name" value="Zinc/RING finger domain, C3HC4 (zinc finger)"/>
    <property type="match status" value="1"/>
</dbReference>
<feature type="compositionally biased region" description="Polar residues" evidence="4">
    <location>
        <begin position="214"/>
        <end position="223"/>
    </location>
</feature>
<dbReference type="PANTHER" id="PTHR47793">
    <property type="entry name" value="HISTONE DEACETYLASE COMPLEX SUBUNIT CTI6"/>
    <property type="match status" value="1"/>
</dbReference>
<feature type="compositionally biased region" description="Basic and acidic residues" evidence="4">
    <location>
        <begin position="809"/>
        <end position="831"/>
    </location>
</feature>
<feature type="compositionally biased region" description="Acidic residues" evidence="4">
    <location>
        <begin position="330"/>
        <end position="342"/>
    </location>
</feature>
<dbReference type="PROSITE" id="PS01359">
    <property type="entry name" value="ZF_PHD_1"/>
    <property type="match status" value="1"/>
</dbReference>
<keyword evidence="3" id="KW-0862">Zinc</keyword>
<protein>
    <recommendedName>
        <fullName evidence="5">Zinc finger PHD-type domain-containing protein</fullName>
    </recommendedName>
</protein>
<feature type="compositionally biased region" description="Basic and acidic residues" evidence="4">
    <location>
        <begin position="750"/>
        <end position="765"/>
    </location>
</feature>
<sequence length="852" mass="90516">MTAPRRSRTGGRGASARQQALAAQQQHQLTSEEEESSDEDSVTRCVCGQQHHVGLMVQCDKCEVWQHCECVGLIEEDIPDQYYCELCKPENHTLLKPSHGKSKRAYNPNGGKDTASKKTPRKRTTMNSREAADPASDAVAQKGTASKNNSHDDGTGRGCKRLRKTDGPVSHADTKNDDDDDEDEPHDSRNGKSHRSTSPAAARNSGASRKRGASKSSIDSAGSNHKGGTGRNKRSRSGSPLIGSSVAVVQEPRSYESDNEASSGSGTHTTSTASKKKRRTDDKAAPSRATSTSVINEELKPDPVHEHVSLEDVLFAKEDLSDVETALLGGDDDDDDDDDDLDSIPVSPKKDPVPVSSSTKVNGTPPRPHPVKRSSSSQQRKNPSAAHGSSRSRDNSHSSHHNNHTSSSRTSTPQPADNLDGNSNGGHGHSSHDKDKERSRCLSPPTKVRYPSSRMSLSEMNKRVKQILEYISRMQVEIVDKKEPKADAKAKAEADEDGSPVEQGTRQQLMPMPGVETDRELLVVHIEGSSIDSSIICDGEAPRSVGESIVAAVSVSAMSVLATAASPSTPSPRASGIISMELDKDDDDDDDVELSQAPSASSSATTIPLERPRSVSPCPIVAPAPATTTMAVTATASESHAATIHPQPSLSSSSTTSTISSATTTLTSDADVAVASSSAINNTASELTSIEMMDKLASELISFQRRFGQHQNDGRSTTRPSAQSAASAANGPVSSSFSSAPLAPAQQQHNTRERERSVGPDHDVVESLLMMSAVPSGPALGHLATTEQNHAHHAPAPAVQQQHHHSGARHTDREESAKSAGGRHVEREESARSAFIRRNEGAGGRRVASVAV</sequence>
<feature type="region of interest" description="Disordered" evidence="4">
    <location>
        <begin position="1"/>
        <end position="41"/>
    </location>
</feature>
<dbReference type="InterPro" id="IPR013083">
    <property type="entry name" value="Znf_RING/FYVE/PHD"/>
</dbReference>
<dbReference type="OrthoDB" id="79252at2759"/>
<feature type="compositionally biased region" description="Basic and acidic residues" evidence="4">
    <location>
        <begin position="297"/>
        <end position="307"/>
    </location>
</feature>
<feature type="domain" description="Zinc finger PHD-type" evidence="5">
    <location>
        <begin position="44"/>
        <end position="88"/>
    </location>
</feature>
<feature type="compositionally biased region" description="Acidic residues" evidence="4">
    <location>
        <begin position="583"/>
        <end position="593"/>
    </location>
</feature>
<feature type="region of interest" description="Disordered" evidence="4">
    <location>
        <begin position="581"/>
        <end position="621"/>
    </location>
</feature>
<dbReference type="SUPFAM" id="SSF57903">
    <property type="entry name" value="FYVE/PHD zinc finger"/>
    <property type="match status" value="1"/>
</dbReference>
<feature type="compositionally biased region" description="Low complexity" evidence="4">
    <location>
        <begin position="261"/>
        <end position="273"/>
    </location>
</feature>
<dbReference type="InterPro" id="IPR053051">
    <property type="entry name" value="HDAC_complex_subunit"/>
</dbReference>
<feature type="compositionally biased region" description="Basic and acidic residues" evidence="4">
    <location>
        <begin position="482"/>
        <end position="493"/>
    </location>
</feature>
<dbReference type="SMART" id="SM00249">
    <property type="entry name" value="PHD"/>
    <property type="match status" value="1"/>
</dbReference>
<dbReference type="EMBL" id="RBNI01001155">
    <property type="protein sequence ID" value="RUP50835.1"/>
    <property type="molecule type" value="Genomic_DNA"/>
</dbReference>
<feature type="compositionally biased region" description="Low complexity" evidence="4">
    <location>
        <begin position="595"/>
        <end position="604"/>
    </location>
</feature>
<feature type="non-terminal residue" evidence="6">
    <location>
        <position position="852"/>
    </location>
</feature>
<evidence type="ECO:0000256" key="3">
    <source>
        <dbReference type="ARBA" id="ARBA00022833"/>
    </source>
</evidence>
<dbReference type="CDD" id="cd15550">
    <property type="entry name" value="PHD_MLL5"/>
    <property type="match status" value="1"/>
</dbReference>